<feature type="compositionally biased region" description="Basic residues" evidence="1">
    <location>
        <begin position="169"/>
        <end position="187"/>
    </location>
</feature>
<feature type="compositionally biased region" description="Polar residues" evidence="1">
    <location>
        <begin position="210"/>
        <end position="235"/>
    </location>
</feature>
<feature type="region of interest" description="Disordered" evidence="1">
    <location>
        <begin position="101"/>
        <end position="140"/>
    </location>
</feature>
<protein>
    <recommendedName>
        <fullName evidence="5">Transglycosylase SLT domain-containing protein</fullName>
    </recommendedName>
</protein>
<evidence type="ECO:0000256" key="1">
    <source>
        <dbReference type="SAM" id="MobiDB-lite"/>
    </source>
</evidence>
<dbReference type="AlphaFoldDB" id="A0A0P1BR67"/>
<feature type="signal peptide" evidence="2">
    <location>
        <begin position="1"/>
        <end position="26"/>
    </location>
</feature>
<feature type="region of interest" description="Disordered" evidence="1">
    <location>
        <begin position="153"/>
        <end position="251"/>
    </location>
</feature>
<feature type="compositionally biased region" description="Basic residues" evidence="1">
    <location>
        <begin position="195"/>
        <end position="209"/>
    </location>
</feature>
<accession>A0A0P1BR67</accession>
<organism evidence="3 4">
    <name type="scientific">Ceraceosorus bombacis</name>
    <dbReference type="NCBI Taxonomy" id="401625"/>
    <lineage>
        <taxon>Eukaryota</taxon>
        <taxon>Fungi</taxon>
        <taxon>Dikarya</taxon>
        <taxon>Basidiomycota</taxon>
        <taxon>Ustilaginomycotina</taxon>
        <taxon>Exobasidiomycetes</taxon>
        <taxon>Ceraceosorales</taxon>
        <taxon>Ceraceosoraceae</taxon>
        <taxon>Ceraceosorus</taxon>
    </lineage>
</organism>
<keyword evidence="4" id="KW-1185">Reference proteome</keyword>
<evidence type="ECO:0000313" key="3">
    <source>
        <dbReference type="EMBL" id="CEH19137.1"/>
    </source>
</evidence>
<evidence type="ECO:0000313" key="4">
    <source>
        <dbReference type="Proteomes" id="UP000054845"/>
    </source>
</evidence>
<dbReference type="EMBL" id="CCYA01000277">
    <property type="protein sequence ID" value="CEH19137.1"/>
    <property type="molecule type" value="Genomic_DNA"/>
</dbReference>
<name>A0A0P1BR67_9BASI</name>
<keyword evidence="2" id="KW-0732">Signal</keyword>
<evidence type="ECO:0008006" key="5">
    <source>
        <dbReference type="Google" id="ProtNLM"/>
    </source>
</evidence>
<feature type="compositionally biased region" description="Low complexity" evidence="1">
    <location>
        <begin position="113"/>
        <end position="132"/>
    </location>
</feature>
<reference evidence="3 4" key="1">
    <citation type="submission" date="2014-09" db="EMBL/GenBank/DDBJ databases">
        <authorList>
            <person name="Magalhaes I.L.F."/>
            <person name="Oliveira U."/>
            <person name="Santos F.R."/>
            <person name="Vidigal T.H.D.A."/>
            <person name="Brescovit A.D."/>
            <person name="Santos A.J."/>
        </authorList>
    </citation>
    <scope>NUCLEOTIDE SEQUENCE [LARGE SCALE GENOMIC DNA]</scope>
</reference>
<dbReference type="OrthoDB" id="3356264at2759"/>
<proteinExistence type="predicted"/>
<sequence>MELLPRRAFFALLALGICTVIQTSAAIVPPVSASHNSSTVATVATTASAPISIQTAPSEPEPLWGTQSNGWVYAAGVHPMRVSYMGGAELEGLPVAAGVDMGDVTQSSEDGAQPRPSLASSAASPPSSTGPPQLASRTSNSMQLPAKVELEPATLQSLEPARPSPAHSQARRKRIQERLARRRRSRERRQSQRTPSKRAKVVRSRKRSCHVQSALKQTASATSYTTPRDTVSATKPSAPRPWQSEAASSAWAVPTAKVATSNSVESSATRPLTLKSQASDLATAPSALVITSNNANYGPGEVRQDLRKIMKWAYDEGNLSSAEEDEVIAAVLSASARYFPEVPTRAMCRIMLADIKAESDFQPRLSSAGRLDSGASLGLLQVSPGGGSQELTLWKTHAKVSANTFSWNRDAGNGAGALLDWQTGSQMKLSALSNSDVLRPWVNIHLAMWVQSNSARTSSQDPYNWAAISAASATSSKGNSAKVNKLLVGAGLNRSVRTGLGTWVAGAATDGAGSYKQKGDDISEQYIDSVLQGVSVLYGKTMTADWLDRWVLNAGLVDYR</sequence>
<feature type="chain" id="PRO_5006059756" description="Transglycosylase SLT domain-containing protein" evidence="2">
    <location>
        <begin position="27"/>
        <end position="560"/>
    </location>
</feature>
<evidence type="ECO:0000256" key="2">
    <source>
        <dbReference type="SAM" id="SignalP"/>
    </source>
</evidence>
<dbReference type="Proteomes" id="UP000054845">
    <property type="component" value="Unassembled WGS sequence"/>
</dbReference>